<dbReference type="Gene3D" id="3.40.970.10">
    <property type="entry name" value="Ribonuclease H1, N-terminal domain"/>
    <property type="match status" value="1"/>
</dbReference>
<accession>A0AAD7MV07</accession>
<evidence type="ECO:0000313" key="1">
    <source>
        <dbReference type="EMBL" id="KAJ7733913.1"/>
    </source>
</evidence>
<dbReference type="SUPFAM" id="SSF55658">
    <property type="entry name" value="L9 N-domain-like"/>
    <property type="match status" value="1"/>
</dbReference>
<comment type="caution">
    <text evidence="1">The sequence shown here is derived from an EMBL/GenBank/DDBJ whole genome shotgun (WGS) entry which is preliminary data.</text>
</comment>
<proteinExistence type="predicted"/>
<keyword evidence="2" id="KW-1185">Reference proteome</keyword>
<sequence>MAQTHTAINDASSDDELASLLSTLAALSKIGLEMARHSIDVTDVIPRVIRSQVDAQVRAQLDAAVDAAVDAALGAVNASSAAASTTTFYKSAAPTPEAMEARYPPGNNDDVPHYVVAIGRRPGLYISSQEAEDQVCGVPDMSRKKKDNRVEALLYYRGLYNTGRAMTVSEIQPVPAVPAVPRAGPSRSYSSGVKVSITIG</sequence>
<name>A0AAD7MV07_9AGAR</name>
<gene>
    <name evidence="1" type="ORF">B0H16DRAFT_1732009</name>
</gene>
<dbReference type="Proteomes" id="UP001215598">
    <property type="component" value="Unassembled WGS sequence"/>
</dbReference>
<dbReference type="InterPro" id="IPR037056">
    <property type="entry name" value="RNase_H1_N_sf"/>
</dbReference>
<dbReference type="AlphaFoldDB" id="A0AAD7MV07"/>
<evidence type="ECO:0000313" key="2">
    <source>
        <dbReference type="Proteomes" id="UP001215598"/>
    </source>
</evidence>
<dbReference type="InterPro" id="IPR009027">
    <property type="entry name" value="Ribosomal_bL9/RNase_H1_N"/>
</dbReference>
<reference evidence="1" key="1">
    <citation type="submission" date="2023-03" db="EMBL/GenBank/DDBJ databases">
        <title>Massive genome expansion in bonnet fungi (Mycena s.s.) driven by repeated elements and novel gene families across ecological guilds.</title>
        <authorList>
            <consortium name="Lawrence Berkeley National Laboratory"/>
            <person name="Harder C.B."/>
            <person name="Miyauchi S."/>
            <person name="Viragh M."/>
            <person name="Kuo A."/>
            <person name="Thoen E."/>
            <person name="Andreopoulos B."/>
            <person name="Lu D."/>
            <person name="Skrede I."/>
            <person name="Drula E."/>
            <person name="Henrissat B."/>
            <person name="Morin E."/>
            <person name="Kohler A."/>
            <person name="Barry K."/>
            <person name="LaButti K."/>
            <person name="Morin E."/>
            <person name="Salamov A."/>
            <person name="Lipzen A."/>
            <person name="Mereny Z."/>
            <person name="Hegedus B."/>
            <person name="Baldrian P."/>
            <person name="Stursova M."/>
            <person name="Weitz H."/>
            <person name="Taylor A."/>
            <person name="Grigoriev I.V."/>
            <person name="Nagy L.G."/>
            <person name="Martin F."/>
            <person name="Kauserud H."/>
        </authorList>
    </citation>
    <scope>NUCLEOTIDE SEQUENCE</scope>
    <source>
        <strain evidence="1">CBHHK182m</strain>
    </source>
</reference>
<organism evidence="1 2">
    <name type="scientific">Mycena metata</name>
    <dbReference type="NCBI Taxonomy" id="1033252"/>
    <lineage>
        <taxon>Eukaryota</taxon>
        <taxon>Fungi</taxon>
        <taxon>Dikarya</taxon>
        <taxon>Basidiomycota</taxon>
        <taxon>Agaricomycotina</taxon>
        <taxon>Agaricomycetes</taxon>
        <taxon>Agaricomycetidae</taxon>
        <taxon>Agaricales</taxon>
        <taxon>Marasmiineae</taxon>
        <taxon>Mycenaceae</taxon>
        <taxon>Mycena</taxon>
    </lineage>
</organism>
<dbReference type="EMBL" id="JARKIB010000135">
    <property type="protein sequence ID" value="KAJ7733913.1"/>
    <property type="molecule type" value="Genomic_DNA"/>
</dbReference>
<protein>
    <submittedName>
        <fullName evidence="1">Uncharacterized protein</fullName>
    </submittedName>
</protein>